<dbReference type="Proteomes" id="UP000028582">
    <property type="component" value="Unassembled WGS sequence"/>
</dbReference>
<comment type="caution">
    <text evidence="1">The sequence shown here is derived from an EMBL/GenBank/DDBJ whole genome shotgun (WGS) entry which is preliminary data.</text>
</comment>
<evidence type="ECO:0000313" key="1">
    <source>
        <dbReference type="EMBL" id="ETO58623.1"/>
    </source>
</evidence>
<gene>
    <name evidence="1" type="ORF">F444_22991</name>
</gene>
<dbReference type="EMBL" id="ANJA01004987">
    <property type="protein sequence ID" value="ETO58623.1"/>
    <property type="molecule type" value="Genomic_DNA"/>
</dbReference>
<dbReference type="AlphaFoldDB" id="A0A080YW62"/>
<sequence length="59" mass="6383">MGYTAPTPDPTSAYRHPRDPSYCTFVIKHCVSCGLRHPEPTIGATELVGDAARGAPREK</sequence>
<reference evidence="1 2" key="1">
    <citation type="submission" date="2013-11" db="EMBL/GenBank/DDBJ databases">
        <title>The Genome Sequence of Phytophthora parasitica P1976.</title>
        <authorList>
            <consortium name="The Broad Institute Genomics Platform"/>
            <person name="Russ C."/>
            <person name="Tyler B."/>
            <person name="Panabieres F."/>
            <person name="Shan W."/>
            <person name="Tripathy S."/>
            <person name="Grunwald N."/>
            <person name="Machado M."/>
            <person name="Johnson C.S."/>
            <person name="Walker B."/>
            <person name="Young S."/>
            <person name="Zeng Q."/>
            <person name="Gargeya S."/>
            <person name="Fitzgerald M."/>
            <person name="Haas B."/>
            <person name="Abouelleil A."/>
            <person name="Allen A.W."/>
            <person name="Alvarado L."/>
            <person name="Arachchi H.M."/>
            <person name="Berlin A.M."/>
            <person name="Chapman S.B."/>
            <person name="Gainer-Dewar J."/>
            <person name="Goldberg J."/>
            <person name="Griggs A."/>
            <person name="Gujja S."/>
            <person name="Hansen M."/>
            <person name="Howarth C."/>
            <person name="Imamovic A."/>
            <person name="Ireland A."/>
            <person name="Larimer J."/>
            <person name="McCowan C."/>
            <person name="Murphy C."/>
            <person name="Pearson M."/>
            <person name="Poon T.W."/>
            <person name="Priest M."/>
            <person name="Roberts A."/>
            <person name="Saif S."/>
            <person name="Shea T."/>
            <person name="Sisk P."/>
            <person name="Sykes S."/>
            <person name="Wortman J."/>
            <person name="Nusbaum C."/>
            <person name="Birren B."/>
        </authorList>
    </citation>
    <scope>NUCLEOTIDE SEQUENCE [LARGE SCALE GENOMIC DNA]</scope>
    <source>
        <strain evidence="1 2">P1976</strain>
    </source>
</reference>
<protein>
    <submittedName>
        <fullName evidence="1">Uncharacterized protein</fullName>
    </submittedName>
</protein>
<organism evidence="1 2">
    <name type="scientific">Phytophthora nicotianae P1976</name>
    <dbReference type="NCBI Taxonomy" id="1317066"/>
    <lineage>
        <taxon>Eukaryota</taxon>
        <taxon>Sar</taxon>
        <taxon>Stramenopiles</taxon>
        <taxon>Oomycota</taxon>
        <taxon>Peronosporomycetes</taxon>
        <taxon>Peronosporales</taxon>
        <taxon>Peronosporaceae</taxon>
        <taxon>Phytophthora</taxon>
    </lineage>
</organism>
<accession>A0A080YW62</accession>
<proteinExistence type="predicted"/>
<evidence type="ECO:0000313" key="2">
    <source>
        <dbReference type="Proteomes" id="UP000028582"/>
    </source>
</evidence>
<name>A0A080YW62_PHYNI</name>